<evidence type="ECO:0000256" key="2">
    <source>
        <dbReference type="ARBA" id="ARBA00022448"/>
    </source>
</evidence>
<dbReference type="Pfam" id="PF00593">
    <property type="entry name" value="TonB_dep_Rec_b-barrel"/>
    <property type="match status" value="1"/>
</dbReference>
<comment type="similarity">
    <text evidence="8">Belongs to the TonB-dependent receptor family.</text>
</comment>
<evidence type="ECO:0000256" key="4">
    <source>
        <dbReference type="ARBA" id="ARBA00022692"/>
    </source>
</evidence>
<evidence type="ECO:0000256" key="7">
    <source>
        <dbReference type="ARBA" id="ARBA00023237"/>
    </source>
</evidence>
<dbReference type="InterPro" id="IPR036942">
    <property type="entry name" value="Beta-barrel_TonB_sf"/>
</dbReference>
<evidence type="ECO:0000256" key="3">
    <source>
        <dbReference type="ARBA" id="ARBA00022452"/>
    </source>
</evidence>
<keyword evidence="11" id="KW-1185">Reference proteome</keyword>
<evidence type="ECO:0000256" key="1">
    <source>
        <dbReference type="ARBA" id="ARBA00004571"/>
    </source>
</evidence>
<dbReference type="AlphaFoldDB" id="A0A328TMH6"/>
<comment type="subcellular location">
    <subcellularLocation>
        <location evidence="1 8">Cell outer membrane</location>
        <topology evidence="1 8">Multi-pass membrane protein</topology>
    </subcellularLocation>
</comment>
<accession>A0A328TMH6</accession>
<feature type="domain" description="TonB-dependent receptor-like beta-barrel" evidence="9">
    <location>
        <begin position="2"/>
        <end position="40"/>
    </location>
</feature>
<dbReference type="GO" id="GO:0009279">
    <property type="term" value="C:cell outer membrane"/>
    <property type="evidence" value="ECO:0007669"/>
    <property type="project" value="UniProtKB-SubCell"/>
</dbReference>
<gene>
    <name evidence="10" type="ORF">ACZ87_02538</name>
</gene>
<dbReference type="SUPFAM" id="SSF56935">
    <property type="entry name" value="Porins"/>
    <property type="match status" value="1"/>
</dbReference>
<evidence type="ECO:0000313" key="11">
    <source>
        <dbReference type="Proteomes" id="UP000244334"/>
    </source>
</evidence>
<evidence type="ECO:0000256" key="6">
    <source>
        <dbReference type="ARBA" id="ARBA00023136"/>
    </source>
</evidence>
<keyword evidence="3 8" id="KW-1134">Transmembrane beta strand</keyword>
<dbReference type="EMBL" id="LJAM02000291">
    <property type="protein sequence ID" value="RAP70653.1"/>
    <property type="molecule type" value="Genomic_DNA"/>
</dbReference>
<protein>
    <submittedName>
        <fullName evidence="10">TonB dependent receptor family protein</fullName>
    </submittedName>
</protein>
<proteinExistence type="inferred from homology"/>
<sequence>MFVSYGTGTAFKSPNLNQVYSESYGNRDLQPEKSKQWEGG</sequence>
<keyword evidence="4 8" id="KW-0812">Transmembrane</keyword>
<keyword evidence="10" id="KW-0675">Receptor</keyword>
<keyword evidence="6 8" id="KW-0472">Membrane</keyword>
<organism evidence="10 11">
    <name type="scientific">Candidatus Erwinia dacicola</name>
    <dbReference type="NCBI Taxonomy" id="252393"/>
    <lineage>
        <taxon>Bacteria</taxon>
        <taxon>Pseudomonadati</taxon>
        <taxon>Pseudomonadota</taxon>
        <taxon>Gammaproteobacteria</taxon>
        <taxon>Enterobacterales</taxon>
        <taxon>Erwiniaceae</taxon>
        <taxon>Erwinia</taxon>
    </lineage>
</organism>
<keyword evidence="7 8" id="KW-0998">Cell outer membrane</keyword>
<evidence type="ECO:0000259" key="9">
    <source>
        <dbReference type="Pfam" id="PF00593"/>
    </source>
</evidence>
<dbReference type="InterPro" id="IPR039426">
    <property type="entry name" value="TonB-dep_rcpt-like"/>
</dbReference>
<comment type="caution">
    <text evidence="10">The sequence shown here is derived from an EMBL/GenBank/DDBJ whole genome shotgun (WGS) entry which is preliminary data.</text>
</comment>
<keyword evidence="2 8" id="KW-0813">Transport</keyword>
<reference evidence="10" key="1">
    <citation type="submission" date="2018-04" db="EMBL/GenBank/DDBJ databases">
        <title>Genomes of the Obligate Erwinia dacicola and Facultative Enterobacter sp. OLF Endosymbionts of the Olive Fruit fly, Bactrocera oleae.</title>
        <authorList>
            <person name="Estes A.M."/>
            <person name="Hearn D.J."/>
            <person name="Agarwal S."/>
            <person name="Pierson E.A."/>
            <person name="Dunning-Hotopp J.C."/>
        </authorList>
    </citation>
    <scope>NUCLEOTIDE SEQUENCE [LARGE SCALE GENOMIC DNA]</scope>
    <source>
        <strain evidence="10">Oroville</strain>
    </source>
</reference>
<evidence type="ECO:0000313" key="10">
    <source>
        <dbReference type="EMBL" id="RAP70653.1"/>
    </source>
</evidence>
<name>A0A328TMH6_9GAMM</name>
<evidence type="ECO:0000256" key="8">
    <source>
        <dbReference type="PROSITE-ProRule" id="PRU01360"/>
    </source>
</evidence>
<dbReference type="Gene3D" id="2.40.170.20">
    <property type="entry name" value="TonB-dependent receptor, beta-barrel domain"/>
    <property type="match status" value="1"/>
</dbReference>
<dbReference type="Proteomes" id="UP000244334">
    <property type="component" value="Unassembled WGS sequence"/>
</dbReference>
<dbReference type="InterPro" id="IPR000531">
    <property type="entry name" value="Beta-barrel_TonB"/>
</dbReference>
<evidence type="ECO:0000256" key="5">
    <source>
        <dbReference type="ARBA" id="ARBA00023077"/>
    </source>
</evidence>
<keyword evidence="5" id="KW-0798">TonB box</keyword>
<dbReference type="PROSITE" id="PS52016">
    <property type="entry name" value="TONB_DEPENDENT_REC_3"/>
    <property type="match status" value="1"/>
</dbReference>